<dbReference type="InterPro" id="IPR012337">
    <property type="entry name" value="RNaseH-like_sf"/>
</dbReference>
<keyword evidence="4" id="KW-1133">Transmembrane helix</keyword>
<dbReference type="Gene3D" id="3.30.420.10">
    <property type="entry name" value="Ribonuclease H-like superfamily/Ribonuclease H"/>
    <property type="match status" value="1"/>
</dbReference>
<dbReference type="SUPFAM" id="SSF53098">
    <property type="entry name" value="Ribonuclease H-like"/>
    <property type="match status" value="1"/>
</dbReference>
<comment type="caution">
    <text evidence="6">The sequence shown here is derived from an EMBL/GenBank/DDBJ whole genome shotgun (WGS) entry which is preliminary data.</text>
</comment>
<dbReference type="Proteomes" id="UP001441944">
    <property type="component" value="Unassembled WGS sequence"/>
</dbReference>
<dbReference type="EC" id="2.7.7.7" evidence="1"/>
<dbReference type="InterPro" id="IPR036397">
    <property type="entry name" value="RNaseH_sf"/>
</dbReference>
<evidence type="ECO:0000256" key="4">
    <source>
        <dbReference type="SAM" id="Phobius"/>
    </source>
</evidence>
<name>A0ABQ0API6_9RHOB</name>
<evidence type="ECO:0000313" key="7">
    <source>
        <dbReference type="Proteomes" id="UP001441944"/>
    </source>
</evidence>
<dbReference type="Gene3D" id="3.30.450.20">
    <property type="entry name" value="PAS domain"/>
    <property type="match status" value="1"/>
</dbReference>
<comment type="function">
    <text evidence="2">DNA polymerase III is a complex, multichain enzyme responsible for most of the replicative synthesis in bacteria. The epsilon subunit contain the editing function and is a proofreading 3'-5' exonuclease.</text>
</comment>
<reference evidence="6 7" key="1">
    <citation type="submission" date="2024-04" db="EMBL/GenBank/DDBJ databases">
        <title>Draft genome sequence of Pseudophaeobacter arcticus NBRC 116598.</title>
        <authorList>
            <person name="Miyakawa T."/>
            <person name="Kusuya Y."/>
            <person name="Miura T."/>
        </authorList>
    </citation>
    <scope>NUCLEOTIDE SEQUENCE [LARGE SCALE GENOMIC DNA]</scope>
    <source>
        <strain evidence="6 7">SU-CL00105</strain>
    </source>
</reference>
<keyword evidence="4" id="KW-0812">Transmembrane</keyword>
<accession>A0ABQ0API6</accession>
<dbReference type="Pfam" id="PF00929">
    <property type="entry name" value="RNase_T"/>
    <property type="match status" value="1"/>
</dbReference>
<keyword evidence="7" id="KW-1185">Reference proteome</keyword>
<dbReference type="EMBL" id="BAABWU010000015">
    <property type="protein sequence ID" value="GAA6197797.1"/>
    <property type="molecule type" value="Genomic_DNA"/>
</dbReference>
<evidence type="ECO:0000259" key="5">
    <source>
        <dbReference type="SMART" id="SM00479"/>
    </source>
</evidence>
<feature type="domain" description="Exonuclease" evidence="5">
    <location>
        <begin position="276"/>
        <end position="445"/>
    </location>
</feature>
<sequence length="484" mass="52360">MLTHLSLRLRIFLFFCLLALGAIAVSLGSLWLSFERAATPALLDPFIFAGLLGTFAILGLCAGIWLLFDENVAKPIEILAAEMRLRAHGGVSRGIDAKTARYLGDLAPAAAGLAGELGDATQLTARSIAEETARLEADKRRLTALLSELPVATVMLGPDHRIVLYDTQAATVLAQIAHPRLNAYLFDYLDRQALEAAYDRMNKSGKEVQAQVIGRDAAQSYAVSLKPLGQGEGYVLIFEDAVAQIAPEAARPLVYDFDLLDRPLRDIGDRPLNELCFTVFDTETTGLLPHKDEIVQIGAVRVLNGRLIEGEQFDTLVDPARPIPEASTRVHGVSTAMVQGAPTITTAAAAFHLFAKDAVIVAHNAPFDMAFLRRHAKATNVEWDHPILDTVLLSAVLFGASVPHTLDALCARLDITIPPALRHTALGDAHATACALVQMIPMLQARGLNSLAQVIEQTRRHGRLLEDLNPVDNHGSTWQAGKKT</sequence>
<dbReference type="InterPro" id="IPR013520">
    <property type="entry name" value="Ribonucl_H"/>
</dbReference>
<dbReference type="PANTHER" id="PTHR30231">
    <property type="entry name" value="DNA POLYMERASE III SUBUNIT EPSILON"/>
    <property type="match status" value="1"/>
</dbReference>
<dbReference type="SMART" id="SM00479">
    <property type="entry name" value="EXOIII"/>
    <property type="match status" value="1"/>
</dbReference>
<dbReference type="NCBIfam" id="TIGR00573">
    <property type="entry name" value="dnaq"/>
    <property type="match status" value="1"/>
</dbReference>
<dbReference type="RefSeq" id="WP_353401558.1">
    <property type="nucleotide sequence ID" value="NZ_BAABWU010000015.1"/>
</dbReference>
<dbReference type="InterPro" id="IPR006054">
    <property type="entry name" value="DnaQ"/>
</dbReference>
<evidence type="ECO:0000313" key="6">
    <source>
        <dbReference type="EMBL" id="GAA6197797.1"/>
    </source>
</evidence>
<comment type="catalytic activity">
    <reaction evidence="3">
        <text>DNA(n) + a 2'-deoxyribonucleoside 5'-triphosphate = DNA(n+1) + diphosphate</text>
        <dbReference type="Rhea" id="RHEA:22508"/>
        <dbReference type="Rhea" id="RHEA-COMP:17339"/>
        <dbReference type="Rhea" id="RHEA-COMP:17340"/>
        <dbReference type="ChEBI" id="CHEBI:33019"/>
        <dbReference type="ChEBI" id="CHEBI:61560"/>
        <dbReference type="ChEBI" id="CHEBI:173112"/>
        <dbReference type="EC" id="2.7.7.7"/>
    </reaction>
</comment>
<proteinExistence type="predicted"/>
<organism evidence="6 7">
    <name type="scientific">Pseudophaeobacter arcticus</name>
    <dbReference type="NCBI Taxonomy" id="385492"/>
    <lineage>
        <taxon>Bacteria</taxon>
        <taxon>Pseudomonadati</taxon>
        <taxon>Pseudomonadota</taxon>
        <taxon>Alphaproteobacteria</taxon>
        <taxon>Rhodobacterales</taxon>
        <taxon>Paracoccaceae</taxon>
        <taxon>Pseudophaeobacter</taxon>
    </lineage>
</organism>
<dbReference type="CDD" id="cd06127">
    <property type="entry name" value="DEDDh"/>
    <property type="match status" value="1"/>
</dbReference>
<protein>
    <recommendedName>
        <fullName evidence="1">DNA-directed DNA polymerase</fullName>
        <ecNumber evidence="1">2.7.7.7</ecNumber>
    </recommendedName>
</protein>
<evidence type="ECO:0000256" key="3">
    <source>
        <dbReference type="ARBA" id="ARBA00049244"/>
    </source>
</evidence>
<gene>
    <name evidence="6" type="ORF">NBRC116598_32420</name>
</gene>
<evidence type="ECO:0000256" key="1">
    <source>
        <dbReference type="ARBA" id="ARBA00012417"/>
    </source>
</evidence>
<dbReference type="PANTHER" id="PTHR30231:SF41">
    <property type="entry name" value="DNA POLYMERASE III SUBUNIT EPSILON"/>
    <property type="match status" value="1"/>
</dbReference>
<keyword evidence="4" id="KW-0472">Membrane</keyword>
<evidence type="ECO:0000256" key="2">
    <source>
        <dbReference type="ARBA" id="ARBA00025483"/>
    </source>
</evidence>
<feature type="transmembrane region" description="Helical" evidence="4">
    <location>
        <begin position="12"/>
        <end position="34"/>
    </location>
</feature>
<feature type="transmembrane region" description="Helical" evidence="4">
    <location>
        <begin position="46"/>
        <end position="68"/>
    </location>
</feature>